<comment type="function">
    <text evidence="5 6">Catalyzes the reduction of 1-pyrroline-5-carboxylate (PCA) to L-proline.</text>
</comment>
<dbReference type="InterPro" id="IPR028939">
    <property type="entry name" value="P5C_Rdtase_cat_N"/>
</dbReference>
<organism evidence="12 13">
    <name type="scientific">Metabacillus mangrovi</name>
    <dbReference type="NCBI Taxonomy" id="1491830"/>
    <lineage>
        <taxon>Bacteria</taxon>
        <taxon>Bacillati</taxon>
        <taxon>Bacillota</taxon>
        <taxon>Bacilli</taxon>
        <taxon>Bacillales</taxon>
        <taxon>Bacillaceae</taxon>
        <taxon>Metabacillus</taxon>
    </lineage>
</organism>
<feature type="binding site" evidence="8">
    <location>
        <begin position="73"/>
        <end position="76"/>
    </location>
    <ligand>
        <name>NADP(+)</name>
        <dbReference type="ChEBI" id="CHEBI:58349"/>
    </ligand>
</feature>
<protein>
    <recommendedName>
        <fullName evidence="6 7">Pyrroline-5-carboxylate reductase</fullName>
        <shortName evidence="6">P5C reductase</shortName>
        <shortName evidence="6">P5CR</shortName>
        <ecNumber evidence="6 7">1.5.1.2</ecNumber>
    </recommendedName>
    <alternativeName>
        <fullName evidence="6">PCA reductase</fullName>
    </alternativeName>
</protein>
<dbReference type="PROSITE" id="PS00521">
    <property type="entry name" value="P5CR"/>
    <property type="match status" value="1"/>
</dbReference>
<evidence type="ECO:0000259" key="10">
    <source>
        <dbReference type="Pfam" id="PF03807"/>
    </source>
</evidence>
<comment type="pathway">
    <text evidence="6 9">Amino-acid biosynthesis; L-proline biosynthesis; L-proline from L-glutamate 5-semialdehyde: step 1/1.</text>
</comment>
<dbReference type="GO" id="GO:0004735">
    <property type="term" value="F:pyrroline-5-carboxylate reductase activity"/>
    <property type="evidence" value="ECO:0007669"/>
    <property type="project" value="UniProtKB-UniRule"/>
</dbReference>
<dbReference type="InterPro" id="IPR036291">
    <property type="entry name" value="NAD(P)-bd_dom_sf"/>
</dbReference>
<evidence type="ECO:0000256" key="1">
    <source>
        <dbReference type="ARBA" id="ARBA00005525"/>
    </source>
</evidence>
<dbReference type="NCBIfam" id="TIGR00112">
    <property type="entry name" value="proC"/>
    <property type="match status" value="1"/>
</dbReference>
<name>A0A7X2V3G3_9BACI</name>
<dbReference type="Proteomes" id="UP000434639">
    <property type="component" value="Unassembled WGS sequence"/>
</dbReference>
<dbReference type="FunFam" id="1.10.3730.10:FF:000001">
    <property type="entry name" value="Pyrroline-5-carboxylate reductase"/>
    <property type="match status" value="1"/>
</dbReference>
<evidence type="ECO:0000313" key="12">
    <source>
        <dbReference type="EMBL" id="MTH51973.1"/>
    </source>
</evidence>
<dbReference type="PANTHER" id="PTHR11645:SF49">
    <property type="entry name" value="PYRROLINE-5-CARBOXYLATE REDUCTASE 1"/>
    <property type="match status" value="1"/>
</dbReference>
<evidence type="ECO:0000256" key="2">
    <source>
        <dbReference type="ARBA" id="ARBA00022650"/>
    </source>
</evidence>
<dbReference type="AlphaFoldDB" id="A0A7X2V3G3"/>
<evidence type="ECO:0000256" key="7">
    <source>
        <dbReference type="NCBIfam" id="TIGR00112"/>
    </source>
</evidence>
<proteinExistence type="inferred from homology"/>
<keyword evidence="6 9" id="KW-0028">Amino-acid biosynthesis</keyword>
<comment type="catalytic activity">
    <reaction evidence="6">
        <text>L-proline + NAD(+) = (S)-1-pyrroline-5-carboxylate + NADH + 2 H(+)</text>
        <dbReference type="Rhea" id="RHEA:14105"/>
        <dbReference type="ChEBI" id="CHEBI:15378"/>
        <dbReference type="ChEBI" id="CHEBI:17388"/>
        <dbReference type="ChEBI" id="CHEBI:57540"/>
        <dbReference type="ChEBI" id="CHEBI:57945"/>
        <dbReference type="ChEBI" id="CHEBI:60039"/>
        <dbReference type="EC" id="1.5.1.2"/>
    </reaction>
</comment>
<dbReference type="PIRSF" id="PIRSF000193">
    <property type="entry name" value="Pyrrol-5-carb_rd"/>
    <property type="match status" value="1"/>
</dbReference>
<dbReference type="InterPro" id="IPR029036">
    <property type="entry name" value="P5CR_dimer"/>
</dbReference>
<evidence type="ECO:0000256" key="8">
    <source>
        <dbReference type="PIRSR" id="PIRSR000193-1"/>
    </source>
</evidence>
<evidence type="ECO:0000256" key="4">
    <source>
        <dbReference type="ARBA" id="ARBA00023002"/>
    </source>
</evidence>
<keyword evidence="3 6" id="KW-0521">NADP</keyword>
<feature type="domain" description="Pyrroline-5-carboxylate reductase catalytic N-terminal" evidence="10">
    <location>
        <begin position="7"/>
        <end position="101"/>
    </location>
</feature>
<dbReference type="InterPro" id="IPR008927">
    <property type="entry name" value="6-PGluconate_DH-like_C_sf"/>
</dbReference>
<dbReference type="GO" id="GO:0005737">
    <property type="term" value="C:cytoplasm"/>
    <property type="evidence" value="ECO:0007669"/>
    <property type="project" value="UniProtKB-SubCell"/>
</dbReference>
<comment type="catalytic activity">
    <reaction evidence="6 9">
        <text>L-proline + NADP(+) = (S)-1-pyrroline-5-carboxylate + NADPH + 2 H(+)</text>
        <dbReference type="Rhea" id="RHEA:14109"/>
        <dbReference type="ChEBI" id="CHEBI:15378"/>
        <dbReference type="ChEBI" id="CHEBI:17388"/>
        <dbReference type="ChEBI" id="CHEBI:57783"/>
        <dbReference type="ChEBI" id="CHEBI:58349"/>
        <dbReference type="ChEBI" id="CHEBI:60039"/>
        <dbReference type="EC" id="1.5.1.2"/>
    </reaction>
</comment>
<dbReference type="SUPFAM" id="SSF48179">
    <property type="entry name" value="6-phosphogluconate dehydrogenase C-terminal domain-like"/>
    <property type="match status" value="1"/>
</dbReference>
<dbReference type="UniPathway" id="UPA00098">
    <property type="reaction ID" value="UER00361"/>
</dbReference>
<comment type="caution">
    <text evidence="12">The sequence shown here is derived from an EMBL/GenBank/DDBJ whole genome shotgun (WGS) entry which is preliminary data.</text>
</comment>
<dbReference type="EC" id="1.5.1.2" evidence="6 7"/>
<dbReference type="Gene3D" id="3.40.50.720">
    <property type="entry name" value="NAD(P)-binding Rossmann-like Domain"/>
    <property type="match status" value="1"/>
</dbReference>
<dbReference type="Gene3D" id="1.10.3730.10">
    <property type="entry name" value="ProC C-terminal domain-like"/>
    <property type="match status" value="1"/>
</dbReference>
<keyword evidence="4 6" id="KW-0560">Oxidoreductase</keyword>
<dbReference type="InterPro" id="IPR000304">
    <property type="entry name" value="Pyrroline-COOH_reductase"/>
</dbReference>
<gene>
    <name evidence="6" type="primary">proC</name>
    <name evidence="12" type="ORF">GKZ89_01035</name>
</gene>
<dbReference type="HAMAP" id="MF_01925">
    <property type="entry name" value="P5C_reductase"/>
    <property type="match status" value="1"/>
</dbReference>
<dbReference type="EMBL" id="WMIB01000001">
    <property type="protein sequence ID" value="MTH51973.1"/>
    <property type="molecule type" value="Genomic_DNA"/>
</dbReference>
<dbReference type="GO" id="GO:0055129">
    <property type="term" value="P:L-proline biosynthetic process"/>
    <property type="evidence" value="ECO:0007669"/>
    <property type="project" value="UniProtKB-UniRule"/>
</dbReference>
<feature type="binding site" evidence="8">
    <location>
        <begin position="10"/>
        <end position="15"/>
    </location>
    <ligand>
        <name>NADP(+)</name>
        <dbReference type="ChEBI" id="CHEBI:58349"/>
    </ligand>
</feature>
<keyword evidence="2 6" id="KW-0641">Proline biosynthesis</keyword>
<comment type="subcellular location">
    <subcellularLocation>
        <location evidence="6">Cytoplasm</location>
    </subcellularLocation>
</comment>
<feature type="domain" description="Pyrroline-5-carboxylate reductase dimerisation" evidence="11">
    <location>
        <begin position="164"/>
        <end position="263"/>
    </location>
</feature>
<dbReference type="InterPro" id="IPR053790">
    <property type="entry name" value="P5CR-like_CS"/>
</dbReference>
<dbReference type="PANTHER" id="PTHR11645">
    <property type="entry name" value="PYRROLINE-5-CARBOXYLATE REDUCTASE"/>
    <property type="match status" value="1"/>
</dbReference>
<dbReference type="Pfam" id="PF14748">
    <property type="entry name" value="P5CR_dimer"/>
    <property type="match status" value="1"/>
</dbReference>
<comment type="similarity">
    <text evidence="1 6 9">Belongs to the pyrroline-5-carboxylate reductase family.</text>
</comment>
<dbReference type="Pfam" id="PF03807">
    <property type="entry name" value="F420_oxidored"/>
    <property type="match status" value="1"/>
</dbReference>
<dbReference type="RefSeq" id="WP_162356434.1">
    <property type="nucleotide sequence ID" value="NZ_WMIB01000001.1"/>
</dbReference>
<keyword evidence="13" id="KW-1185">Reference proteome</keyword>
<evidence type="ECO:0000256" key="6">
    <source>
        <dbReference type="HAMAP-Rule" id="MF_01925"/>
    </source>
</evidence>
<evidence type="ECO:0000259" key="11">
    <source>
        <dbReference type="Pfam" id="PF14748"/>
    </source>
</evidence>
<reference evidence="12 13" key="1">
    <citation type="journal article" date="2017" name="Int. J. Syst. Evol. Microbiol.">
        <title>Bacillus mangrovi sp. nov., isolated from a sediment sample from a mangrove forest.</title>
        <authorList>
            <person name="Gupta V."/>
            <person name="Singh P.K."/>
            <person name="Korpole S."/>
            <person name="Tanuku N.R.S."/>
            <person name="Pinnaka A.K."/>
        </authorList>
    </citation>
    <scope>NUCLEOTIDE SEQUENCE [LARGE SCALE GENOMIC DNA]</scope>
    <source>
        <strain evidence="12 13">KCTC 33872</strain>
    </source>
</reference>
<evidence type="ECO:0000256" key="5">
    <source>
        <dbReference type="ARBA" id="ARBA00058118"/>
    </source>
</evidence>
<dbReference type="SUPFAM" id="SSF51735">
    <property type="entry name" value="NAD(P)-binding Rossmann-fold domains"/>
    <property type="match status" value="1"/>
</dbReference>
<keyword evidence="6" id="KW-0963">Cytoplasm</keyword>
<evidence type="ECO:0000256" key="3">
    <source>
        <dbReference type="ARBA" id="ARBA00022857"/>
    </source>
</evidence>
<evidence type="ECO:0000313" key="13">
    <source>
        <dbReference type="Proteomes" id="UP000434639"/>
    </source>
</evidence>
<sequence length="264" mass="28490">MVKKPTILFIGAGRMAEAMTAGLLSSHEEKQARIIVSNRTNMMRLDRIKKQYNVETALNWPDVLDEADAVVLAVPPHEHHEILGKLRKAVSKQLIVTIAAGIGPSVLEEALPDSAVSWIMPNTAAQIGESISLYCKGTAPLTEFQEGVLQTLLDSIGRSEECTEDEILKLTAVTGSAPAFIYLFAEILTSKAIEYGIQEDKAERLVKQMISGTSAMISQFGSPASLREQVTTPGGSTAEGIHVLEEAGFEDLIKKAVEAVNSKS</sequence>
<evidence type="ECO:0000256" key="9">
    <source>
        <dbReference type="RuleBase" id="RU003903"/>
    </source>
</evidence>
<accession>A0A7X2V3G3</accession>